<protein>
    <submittedName>
        <fullName evidence="1">Uncharacterized protein</fullName>
    </submittedName>
</protein>
<reference evidence="1" key="2">
    <citation type="submission" date="2020-11" db="EMBL/GenBank/DDBJ databases">
        <authorList>
            <person name="McCartney M.A."/>
            <person name="Auch B."/>
            <person name="Kono T."/>
            <person name="Mallez S."/>
            <person name="Becker A."/>
            <person name="Gohl D.M."/>
            <person name="Silverstein K.A.T."/>
            <person name="Koren S."/>
            <person name="Bechman K.B."/>
            <person name="Herman A."/>
            <person name="Abrahante J.E."/>
            <person name="Garbe J."/>
        </authorList>
    </citation>
    <scope>NUCLEOTIDE SEQUENCE</scope>
    <source>
        <strain evidence="1">Duluth1</strain>
        <tissue evidence="1">Whole animal</tissue>
    </source>
</reference>
<keyword evidence="2" id="KW-1185">Reference proteome</keyword>
<dbReference type="EMBL" id="JAIWYP010000013">
    <property type="protein sequence ID" value="KAH3715883.1"/>
    <property type="molecule type" value="Genomic_DNA"/>
</dbReference>
<dbReference type="Proteomes" id="UP000828390">
    <property type="component" value="Unassembled WGS sequence"/>
</dbReference>
<reference evidence="1" key="1">
    <citation type="journal article" date="2019" name="bioRxiv">
        <title>The Genome of the Zebra Mussel, Dreissena polymorpha: A Resource for Invasive Species Research.</title>
        <authorList>
            <person name="McCartney M.A."/>
            <person name="Auch B."/>
            <person name="Kono T."/>
            <person name="Mallez S."/>
            <person name="Zhang Y."/>
            <person name="Obille A."/>
            <person name="Becker A."/>
            <person name="Abrahante J.E."/>
            <person name="Garbe J."/>
            <person name="Badalamenti J.P."/>
            <person name="Herman A."/>
            <person name="Mangelson H."/>
            <person name="Liachko I."/>
            <person name="Sullivan S."/>
            <person name="Sone E.D."/>
            <person name="Koren S."/>
            <person name="Silverstein K.A.T."/>
            <person name="Beckman K.B."/>
            <person name="Gohl D.M."/>
        </authorList>
    </citation>
    <scope>NUCLEOTIDE SEQUENCE</scope>
    <source>
        <strain evidence="1">Duluth1</strain>
        <tissue evidence="1">Whole animal</tissue>
    </source>
</reference>
<name>A0A9D4C219_DREPO</name>
<dbReference type="AlphaFoldDB" id="A0A9D4C219"/>
<gene>
    <name evidence="1" type="ORF">DPMN_058597</name>
</gene>
<accession>A0A9D4C219</accession>
<proteinExistence type="predicted"/>
<comment type="caution">
    <text evidence="1">The sequence shown here is derived from an EMBL/GenBank/DDBJ whole genome shotgun (WGS) entry which is preliminary data.</text>
</comment>
<evidence type="ECO:0000313" key="1">
    <source>
        <dbReference type="EMBL" id="KAH3715883.1"/>
    </source>
</evidence>
<evidence type="ECO:0000313" key="2">
    <source>
        <dbReference type="Proteomes" id="UP000828390"/>
    </source>
</evidence>
<organism evidence="1 2">
    <name type="scientific">Dreissena polymorpha</name>
    <name type="common">Zebra mussel</name>
    <name type="synonym">Mytilus polymorpha</name>
    <dbReference type="NCBI Taxonomy" id="45954"/>
    <lineage>
        <taxon>Eukaryota</taxon>
        <taxon>Metazoa</taxon>
        <taxon>Spiralia</taxon>
        <taxon>Lophotrochozoa</taxon>
        <taxon>Mollusca</taxon>
        <taxon>Bivalvia</taxon>
        <taxon>Autobranchia</taxon>
        <taxon>Heteroconchia</taxon>
        <taxon>Euheterodonta</taxon>
        <taxon>Imparidentia</taxon>
        <taxon>Neoheterodontei</taxon>
        <taxon>Myida</taxon>
        <taxon>Dreissenoidea</taxon>
        <taxon>Dreissenidae</taxon>
        <taxon>Dreissena</taxon>
    </lineage>
</organism>
<sequence>MSNRWVAALSNYDYTITNRKGSSHLDVDGLIRCIPKKVIDAVSQAAAAETVPLSETIRNPEVVLPSQHMDVPAKLLNAHILSFTVWRKAQGQDEIISTVINHLTHGAKPAKPMDRRLIPFLTDWSNLTVLQSVEYRKTSVDYDER</sequence>